<dbReference type="Proteomes" id="UP000246991">
    <property type="component" value="Unassembled WGS sequence"/>
</dbReference>
<gene>
    <name evidence="1" type="ORF">C7212DRAFT_334824</name>
</gene>
<evidence type="ECO:0000313" key="1">
    <source>
        <dbReference type="EMBL" id="PWW73203.1"/>
    </source>
</evidence>
<evidence type="ECO:0000313" key="2">
    <source>
        <dbReference type="Proteomes" id="UP000246991"/>
    </source>
</evidence>
<protein>
    <submittedName>
        <fullName evidence="1">Uncharacterized protein</fullName>
    </submittedName>
</protein>
<name>A0A317SFL2_9PEZI</name>
<reference evidence="1 2" key="1">
    <citation type="submission" date="2018-03" db="EMBL/GenBank/DDBJ databases">
        <title>Genomes of Pezizomycetes fungi and the evolution of truffles.</title>
        <authorList>
            <person name="Murat C."/>
            <person name="Payen T."/>
            <person name="Noel B."/>
            <person name="Kuo A."/>
            <person name="Martin F.M."/>
        </authorList>
    </citation>
    <scope>NUCLEOTIDE SEQUENCE [LARGE SCALE GENOMIC DNA]</scope>
    <source>
        <strain evidence="1">091103-1</strain>
    </source>
</reference>
<dbReference type="OrthoDB" id="10393176at2759"/>
<comment type="caution">
    <text evidence="1">The sequence shown here is derived from an EMBL/GenBank/DDBJ whole genome shotgun (WGS) entry which is preliminary data.</text>
</comment>
<dbReference type="EMBL" id="PYWC01000085">
    <property type="protein sequence ID" value="PWW73203.1"/>
    <property type="molecule type" value="Genomic_DNA"/>
</dbReference>
<dbReference type="AlphaFoldDB" id="A0A317SFL2"/>
<proteinExistence type="predicted"/>
<keyword evidence="2" id="KW-1185">Reference proteome</keyword>
<organism evidence="1 2">
    <name type="scientific">Tuber magnatum</name>
    <name type="common">white Piedmont truffle</name>
    <dbReference type="NCBI Taxonomy" id="42249"/>
    <lineage>
        <taxon>Eukaryota</taxon>
        <taxon>Fungi</taxon>
        <taxon>Dikarya</taxon>
        <taxon>Ascomycota</taxon>
        <taxon>Pezizomycotina</taxon>
        <taxon>Pezizomycetes</taxon>
        <taxon>Pezizales</taxon>
        <taxon>Tuberaceae</taxon>
        <taxon>Tuber</taxon>
    </lineage>
</organism>
<sequence length="179" mass="20500">MFNYQIAFIFCSNETVFDGTSNDIQQLIEGLTSLALTFENSVKITFTTRPSAKRFLTPSPLFEKHTTKLHLDGGMVGWMDEKRDDFPLPRFHSHTFITHSAATPREPPDDEAYLEMTTPEGGSISAGTPNRFPLPKRPSWPSNLYSIIRHKCEFREFYDRVTMERTLTTAKFPNLFGGR</sequence>
<accession>A0A317SFL2</accession>